<dbReference type="InterPro" id="IPR044894">
    <property type="entry name" value="TubC_N_sf"/>
</dbReference>
<dbReference type="Gene3D" id="3.90.1150.10">
    <property type="entry name" value="Aspartate Aminotransferase, domain 1"/>
    <property type="match status" value="1"/>
</dbReference>
<keyword evidence="9" id="KW-1185">Reference proteome</keyword>
<dbReference type="InterPro" id="IPR015421">
    <property type="entry name" value="PyrdxlP-dep_Trfase_major"/>
</dbReference>
<dbReference type="SUPFAM" id="SSF53383">
    <property type="entry name" value="PLP-dependent transferases"/>
    <property type="match status" value="1"/>
</dbReference>
<dbReference type="GO" id="GO:0043041">
    <property type="term" value="P:amino acid activation for nonribosomal peptide biosynthetic process"/>
    <property type="evidence" value="ECO:0007669"/>
    <property type="project" value="TreeGrafter"/>
</dbReference>
<dbReference type="PROSITE" id="PS00600">
    <property type="entry name" value="AA_TRANSFER_CLASS_3"/>
    <property type="match status" value="1"/>
</dbReference>
<dbReference type="Gene3D" id="3.40.640.10">
    <property type="entry name" value="Type I PLP-dependent aspartate aminotransferase-like (Major domain)"/>
    <property type="match status" value="1"/>
</dbReference>
<dbReference type="Gene3D" id="1.10.10.1830">
    <property type="entry name" value="Non-ribosomal peptide synthase, adenylation domain"/>
    <property type="match status" value="1"/>
</dbReference>
<dbReference type="InterPro" id="IPR025110">
    <property type="entry name" value="AMP-bd_C"/>
</dbReference>
<keyword evidence="5" id="KW-0597">Phosphoprotein</keyword>
<dbReference type="Gene3D" id="3.30.559.30">
    <property type="entry name" value="Nonribosomal peptide synthetase, condensation domain"/>
    <property type="match status" value="3"/>
</dbReference>
<dbReference type="NCBIfam" id="NF003417">
    <property type="entry name" value="PRK04813.1"/>
    <property type="match status" value="4"/>
</dbReference>
<dbReference type="InterPro" id="IPR036736">
    <property type="entry name" value="ACP-like_sf"/>
</dbReference>
<evidence type="ECO:0000313" key="9">
    <source>
        <dbReference type="Proteomes" id="UP000032352"/>
    </source>
</evidence>
<dbReference type="InterPro" id="IPR015422">
    <property type="entry name" value="PyrdxlP-dep_Trfase_small"/>
</dbReference>
<dbReference type="InterPro" id="IPR020845">
    <property type="entry name" value="AMP-binding_CS"/>
</dbReference>
<dbReference type="GO" id="GO:0072330">
    <property type="term" value="P:monocarboxylic acid biosynthetic process"/>
    <property type="evidence" value="ECO:0007669"/>
    <property type="project" value="UniProtKB-ARBA"/>
</dbReference>
<dbReference type="FunFam" id="3.30.559.30:FF:000001">
    <property type="entry name" value="Non-ribosomal peptide synthetase"/>
    <property type="match status" value="1"/>
</dbReference>
<evidence type="ECO:0000256" key="4">
    <source>
        <dbReference type="ARBA" id="ARBA00022450"/>
    </source>
</evidence>
<protein>
    <submittedName>
        <fullName evidence="8">Amino acid adenylation domain-containing protein</fullName>
    </submittedName>
</protein>
<dbReference type="PANTHER" id="PTHR45527:SF1">
    <property type="entry name" value="FATTY ACID SYNTHASE"/>
    <property type="match status" value="1"/>
</dbReference>
<dbReference type="SUPFAM" id="SSF52777">
    <property type="entry name" value="CoA-dependent acyltransferases"/>
    <property type="match status" value="6"/>
</dbReference>
<gene>
    <name evidence="8" type="ORF">SG34_031160</name>
</gene>
<dbReference type="Gene3D" id="3.40.50.12780">
    <property type="entry name" value="N-terminal domain of ligase-like"/>
    <property type="match status" value="1"/>
</dbReference>
<dbReference type="SUPFAM" id="SSF47336">
    <property type="entry name" value="ACP-like"/>
    <property type="match status" value="3"/>
</dbReference>
<dbReference type="Gene3D" id="3.40.50.980">
    <property type="match status" value="6"/>
</dbReference>
<dbReference type="NCBIfam" id="TIGR01733">
    <property type="entry name" value="AA-adenyl-dom"/>
    <property type="match status" value="2"/>
</dbReference>
<dbReference type="Pfam" id="PF00550">
    <property type="entry name" value="PP-binding"/>
    <property type="match status" value="3"/>
</dbReference>
<dbReference type="NCBIfam" id="NF006733">
    <property type="entry name" value="PRK09264.1"/>
    <property type="match status" value="1"/>
</dbReference>
<dbReference type="InterPro" id="IPR049704">
    <property type="entry name" value="Aminotrans_3_PPA_site"/>
</dbReference>
<dbReference type="Gene3D" id="2.30.38.10">
    <property type="entry name" value="Luciferase, Domain 3"/>
    <property type="match status" value="2"/>
</dbReference>
<accession>A0AAF0CEI2</accession>
<dbReference type="Gene3D" id="3.30.300.30">
    <property type="match status" value="3"/>
</dbReference>
<dbReference type="InterPro" id="IPR015424">
    <property type="entry name" value="PyrdxlP-dep_Trfase"/>
</dbReference>
<dbReference type="CDD" id="cd00610">
    <property type="entry name" value="OAT_like"/>
    <property type="match status" value="1"/>
</dbReference>
<dbReference type="KEGG" id="tvd:SG34_031160"/>
<dbReference type="InterPro" id="IPR006162">
    <property type="entry name" value="Ppantetheine_attach_site"/>
</dbReference>
<dbReference type="SMART" id="SM00823">
    <property type="entry name" value="PKS_PP"/>
    <property type="match status" value="3"/>
</dbReference>
<dbReference type="PROSITE" id="PS00012">
    <property type="entry name" value="PHOSPHOPANTETHEINE"/>
    <property type="match status" value="3"/>
</dbReference>
<evidence type="ECO:0000256" key="1">
    <source>
        <dbReference type="ARBA" id="ARBA00001933"/>
    </source>
</evidence>
<dbReference type="Pfam" id="PF00668">
    <property type="entry name" value="Condensation"/>
    <property type="match status" value="3"/>
</dbReference>
<dbReference type="InterPro" id="IPR009081">
    <property type="entry name" value="PP-bd_ACP"/>
</dbReference>
<dbReference type="FunFam" id="2.30.38.10:FF:000001">
    <property type="entry name" value="Non-ribosomal peptide synthetase PvdI"/>
    <property type="match status" value="2"/>
</dbReference>
<dbReference type="InterPro" id="IPR041464">
    <property type="entry name" value="TubC_N"/>
</dbReference>
<evidence type="ECO:0000256" key="6">
    <source>
        <dbReference type="ARBA" id="ARBA00022898"/>
    </source>
</evidence>
<dbReference type="FunFam" id="3.40.50.980:FF:000001">
    <property type="entry name" value="Non-ribosomal peptide synthetase"/>
    <property type="match status" value="3"/>
</dbReference>
<dbReference type="GO" id="GO:0030170">
    <property type="term" value="F:pyridoxal phosphate binding"/>
    <property type="evidence" value="ECO:0007669"/>
    <property type="project" value="InterPro"/>
</dbReference>
<organism evidence="8 9">
    <name type="scientific">Thalassomonas viridans</name>
    <dbReference type="NCBI Taxonomy" id="137584"/>
    <lineage>
        <taxon>Bacteria</taxon>
        <taxon>Pseudomonadati</taxon>
        <taxon>Pseudomonadota</taxon>
        <taxon>Gammaproteobacteria</taxon>
        <taxon>Alteromonadales</taxon>
        <taxon>Colwelliaceae</taxon>
        <taxon>Thalassomonas</taxon>
    </lineage>
</organism>
<dbReference type="PROSITE" id="PS00455">
    <property type="entry name" value="AMP_BINDING"/>
    <property type="match status" value="3"/>
</dbReference>
<comment type="cofactor">
    <cofactor evidence="2">
        <name>pantetheine 4'-phosphate</name>
        <dbReference type="ChEBI" id="CHEBI:47942"/>
    </cofactor>
</comment>
<dbReference type="InterPro" id="IPR000873">
    <property type="entry name" value="AMP-dep_synth/lig_dom"/>
</dbReference>
<dbReference type="CDD" id="cd05930">
    <property type="entry name" value="A_NRPS"/>
    <property type="match status" value="2"/>
</dbReference>
<dbReference type="CDD" id="cd19531">
    <property type="entry name" value="LCL_NRPS-like"/>
    <property type="match status" value="3"/>
</dbReference>
<dbReference type="PROSITE" id="PS50075">
    <property type="entry name" value="CARRIER"/>
    <property type="match status" value="3"/>
</dbReference>
<dbReference type="InterPro" id="IPR010071">
    <property type="entry name" value="AA_adenyl_dom"/>
</dbReference>
<feature type="domain" description="Carrier" evidence="7">
    <location>
        <begin position="2141"/>
        <end position="2216"/>
    </location>
</feature>
<dbReference type="Pfam" id="PF18563">
    <property type="entry name" value="TubC_N"/>
    <property type="match status" value="1"/>
</dbReference>
<dbReference type="InterPro" id="IPR001242">
    <property type="entry name" value="Condensation_dom"/>
</dbReference>
<dbReference type="InterPro" id="IPR045851">
    <property type="entry name" value="AMP-bd_C_sf"/>
</dbReference>
<keyword evidence="6" id="KW-0663">Pyridoxal phosphate</keyword>
<dbReference type="FunFam" id="3.30.300.30:FF:000010">
    <property type="entry name" value="Enterobactin synthetase component F"/>
    <property type="match status" value="3"/>
</dbReference>
<keyword evidence="4" id="KW-0596">Phosphopantetheine</keyword>
<reference evidence="8 9" key="1">
    <citation type="journal article" date="2015" name="Genome Announc.">
        <title>Draft Genome Sequences of Marine Isolates of Thalassomonas viridans and Thalassomonas actiniarum.</title>
        <authorList>
            <person name="Olonade I."/>
            <person name="van Zyl L.J."/>
            <person name="Trindade M."/>
        </authorList>
    </citation>
    <scope>NUCLEOTIDE SEQUENCE [LARGE SCALE GENOMIC DNA]</scope>
    <source>
        <strain evidence="8 9">XOM25</strain>
    </source>
</reference>
<evidence type="ECO:0000256" key="2">
    <source>
        <dbReference type="ARBA" id="ARBA00001957"/>
    </source>
</evidence>
<dbReference type="GO" id="GO:0044550">
    <property type="term" value="P:secondary metabolite biosynthetic process"/>
    <property type="evidence" value="ECO:0007669"/>
    <property type="project" value="UniProtKB-ARBA"/>
</dbReference>
<evidence type="ECO:0000313" key="8">
    <source>
        <dbReference type="EMBL" id="WDE09225.1"/>
    </source>
</evidence>
<sequence length="3750" mass="412205">MVIHVLNVIRQLSDAGVFVFVEDGKLKTRSDESALTPQVISLIKNNKAELIEYFSKEYAQHQTIKRREAGPNPLSFAQQRLWLLDKIDGGSSHYNIPVALRLTGELNVDALTKALTSIIERHESLRTYFIEGDNGQPLQIVRPAAALEIPVTDISSLPAEQRELDLAGLVSAEAGKPFDLNADVMLRAQLVKVSEQSHVLLATMHHIASDGWSMGILINEFSTLYGAYVRGDENPFPPLEIQYADYARWQRDWLQGEVLDKQIGYWQAQLAGLPAVHNLPLDKARPKVQTFNGASHYSVIEPKVQGKLNDLCQEVGGTLFMGLHAAFSVLLSRYSNESDIVVGTPIANREQAEVARLIGFFVNTLVLRSDLSGKPNFAALLEQSKQMLLDAYAHQQVPFEQLVETLQPERSLSHSALFQVMLVLQNNEQGTLELPGLTLSPVEQPGDIAKYDLTLSVTETQNGLQLSWGYNCDLFHAGTIARMAKHFGLLLTGLVNAPQESVFAVEMLPAEEVHQQGVQWNGTAVDYPKDKCLHQLFEQQAQETPDAVALVFEESRLSYGELNAKANQLAHYLIGERGVTPDTLVGICAERSLEMIVGILGVLKAGGAYVPLDPEYPAARLAYMLEDANLSTVLTQEKLKGETQVKDSQAVILDSEEMSTRLQEYPTDNVIVDSLTPSHLAYVIYTSGSTGKPKGVMVAHQAIANYLLSNRKFCQEVSGSYVNTSICFDATVTSLWLPLVSGKYCKLSSLANAESAPELLSEIGGKQALLFKLTPSHLEFLQDARAEVDAGHVFYVGGEQFVASKYHKLPESLKKSLFINQYGPTEATVACAAFPVDGRRAYQGVIPVGKPINNTELFVLGGAGEMVPVGSPGELYIGGSGLARGYLNNPELTAGKFMPNPFFDKNNANSSERLYKTGDLVRWLPDGNIEFLGRIDHQVKIRGFRVELGEIEQQLLRHDAVNDAVLVARESDAGDKRLAAYVTHDKAAVMLADNEEARLLRHGFIDSLKAGLAQALPDYMVPSAFVVLEQLPLTPNGKVNRKGLPAPDMSEQQKSYVAPETETEKWLCEIWQEVLGVERVGTRDNFFELGGHSLLATRLIAAVNTRLGIEAPLKLLFSAPTIAGFASKIAALAPGLARPAIYPVSREQALLSSFSQQRLWLLDKIDSGSVHYNMPGALRLAGDLDIEALNRALNTIIERHESLRTHFVEGSDGQPLQLIRPFAGIEVPMTDLSSLPEAERESGLADLVSAEAGKPFDLAADLMLRGQLVKVAEQAHVLLVTMHHIASDGWSMGILINEFCALYSAYTRGKENPFPPLDIQYADYAQWQRAWLQGEVLDEQVGYWQKQLAGLPAVHNLPLDNPRPKVQTFNGAYHYSVIDSKVHNKLNSLCQEVDGTLFMGLHAAFSVLLSRYSNESDIVVGSPIANREQAEVAQLIGFFVNTLVLRSDLSGKPSFAVLLEQSKQMLLDAYAHQQVPFEQLVETLQPERSLSHSALFQVMLVLQNNEQGTLELPGLTLSPVEQPGDIAKYDLTLSVTESQNGLHLSWGYNSDLFNTDTIARMAKHFELLLAGLVNAPQENVFAIDMLPAEEVRQQLTKWNDTQADFPNDKCIHTLFEEQAQCTPDAVALVFEESRLTYGELNEKANRLAHYLIRERGITPDTLVGICVERSLEMIVGIMGILKAGGAYVPLDPAYPAARLAYMLEDANLSTVLTQEKLKGKIPVENSQAVILDGEEMSARLQAYPTDNIAVDGLTSSHLAYVIYTSGSTGNPKGVMVEHKNIMSFNQSFIEHLNLLGASDDSSWLWANSFSFDASIKGLLCLLQGNKVVIASEMDSKSPEAILSLIKRHNIEVYNANPYMLESLIMHMKEAGEAPLSLISGGEQISKNIFYKLQSYVDKHGRRLINAYGPTETTINSAYAVLTDRVIIGRPTKNTQLYVLDKYHTPVPVGAFGELYIGGAGLARGYLNQAELTREKFIPNPFVDKTKANTGPNSSERLYKTGDLVRYLPDGNLEFLGRIDHQVKIRGFRIELGEIEQQLLSHDEVNDAVVVALESGEGDKRLAAYVTCDNASAMLADNEEAQRLRRDFLASLKASLAQDLPDYMVPSAFMLLEQLPLTPNGKVDRKGLPAPDMSQQQKAYVAPVTETEKRLCDIWQEVLGLEQVGMTDNFFELGGHSLLATKLVAAVNTHLGIEAPLKLLFSAPTLAGFSSELAVLAPGLARPSISFASREQDLLPSFAQQRLWLLDKIDGGSVHYNMPGAIRLTGNLDVEALTKALAGIVERHESLRTYFVEGDDGEPLQVIRPFSGIEVPVTDISLLPEGERAFDLAELVSAEANKAFDLSADLMLRAQLVKMSGDEHVLLVTMHHIASDGWSMGILINEFSALYGAYVRGEESPLSPLEIQYADYARWQRDWLQGEVLDEQVGYWQQQLAGIPVVHSLPLDNPRPKVQTFNGAYHHSVIDSQLHDKLNGLCREVDGTLFMGLHAAFSVLLARYSNETDIVVGSPIANREQAEVENLIGFFVNTLVLRSDLSGNPSFAALLEQSKQMLLDAYAHQQVPFEQLVEKLQPERNLSHSALFQVMLVLQNNEQGTLELPDLTLSPVDQLGDIAKYDLTLTVTENETGLHLSWGYNSDLFNAGTIERLATHFELLLTGLVNNPQERVFAVGMLSPEEMHQQLVQWNDTEADYPKDKCIHVLFEQQAAANPDAIAVVFGELQLTYGELNEQANRLAHFLRAQYQIGPDTLVGLCLERSPMMVIGILAILKAGGAYIPLSPALPPSRLHGLVTAAQVSLVLSDANTRELLPSLSADVVALDDPDFVRDLQRYAAANIPAAALGLSEQHLAYIIYTSGSTGTPKGVMIEHRACINHCYAMISALSLHAGDSIAQTAALSFDISVWQTLTMLLVGGRTVIIEDDTVKSPAALLAAVDRHQVSVLQIVPALMNLVLDEYSGETRQLKSLKVMSVTGEACPVSLQQRWEAAFGHIPLLNAYGPAECADDVLLYSNKAIAHEHLALFSRRESEVRGYCRDFPALFDKATGSELFDHTGRRYLDLFSGAGALNYGHNNPVLKSSLLDYLNEDGITHSLDLFTRAKARFLQVFEQHILTPRALDYKVMFPGPTGTNAVEASLKLARKATGRKWVAHCKNSFHGMSMGSLSVCGGSAFKDRAGIPLGYTREIAFVSREDKYDEDVALKCRQEIEAIEELPAAIILEVVQAEGGINVAHGQWLQDLFAYARQQGILLIVDDIQAGCGRTGRFFSFEHFGVTPDLVCLSKSIGGYGLPMSLVLIRPELDVFSPAEHNGTFRGNNHAFITGAKAIEYYWGDGGFEQEVQARAAYLKQGLAALIAKYPALQGQYKGLGMMQGIACTPAALVSQIKQQAFEQQVVIEAAGRQDEVLKFLPALTMSKAQLAACLTIMDRVIGQVLAPAGTSQPMSTMPIGKPIGNLRVYVVDEHGQLMPRGAVGELWVAGDGLARGYFNQAGMTHERFVEREIAGRVERVYKTGDLVRWLPDGNMEYIGRLDHQVKIRGFRIELGEVEHQLLSHEAVNDAVVAAQVSDSGDKRLVAYVTHDNAAAMLGGDDKAQGLRHGFIDALKAALGGCLPEYMVPSFFVVLERLPLTRNGKVDRQGLPVPDMSQQQQAYVAPATDTEKLLCDIWQEVLGVEQVGITDNFFALGGHSLLATKLVTRVNKQLGIKFTLNDFFRVQSISEIAPLADDLIVINKLSSGDLDINSLTEAQLERYLDVLQVEK</sequence>
<dbReference type="GO" id="GO:0005829">
    <property type="term" value="C:cytosol"/>
    <property type="evidence" value="ECO:0007669"/>
    <property type="project" value="TreeGrafter"/>
</dbReference>
<dbReference type="Gene3D" id="1.10.1200.10">
    <property type="entry name" value="ACP-like"/>
    <property type="match status" value="3"/>
</dbReference>
<evidence type="ECO:0000256" key="3">
    <source>
        <dbReference type="ARBA" id="ARBA00006432"/>
    </source>
</evidence>
<feature type="domain" description="Carrier" evidence="7">
    <location>
        <begin position="3644"/>
        <end position="3719"/>
    </location>
</feature>
<dbReference type="FunFam" id="1.10.1200.10:FF:000016">
    <property type="entry name" value="Non-ribosomal peptide synthase"/>
    <property type="match status" value="1"/>
</dbReference>
<dbReference type="PANTHER" id="PTHR45527">
    <property type="entry name" value="NONRIBOSOMAL PEPTIDE SYNTHETASE"/>
    <property type="match status" value="1"/>
</dbReference>
<dbReference type="FunFam" id="3.30.559.10:FF:000012">
    <property type="entry name" value="Non-ribosomal peptide synthetase"/>
    <property type="match status" value="3"/>
</dbReference>
<dbReference type="InterPro" id="IPR020806">
    <property type="entry name" value="PKS_PP-bd"/>
</dbReference>
<dbReference type="InterPro" id="IPR005814">
    <property type="entry name" value="Aminotrans_3"/>
</dbReference>
<dbReference type="RefSeq" id="WP_274038683.1">
    <property type="nucleotide sequence ID" value="NZ_CP059734.1"/>
</dbReference>
<dbReference type="Pfam" id="PF00501">
    <property type="entry name" value="AMP-binding"/>
    <property type="match status" value="4"/>
</dbReference>
<feature type="domain" description="Carrier" evidence="7">
    <location>
        <begin position="1058"/>
        <end position="1133"/>
    </location>
</feature>
<dbReference type="FunFam" id="3.40.50.12780:FF:000012">
    <property type="entry name" value="Non-ribosomal peptide synthetase"/>
    <property type="match status" value="1"/>
</dbReference>
<comment type="cofactor">
    <cofactor evidence="1">
        <name>pyridoxal 5'-phosphate</name>
        <dbReference type="ChEBI" id="CHEBI:597326"/>
    </cofactor>
</comment>
<proteinExistence type="inferred from homology"/>
<dbReference type="EMBL" id="CP059734">
    <property type="protein sequence ID" value="WDE09225.1"/>
    <property type="molecule type" value="Genomic_DNA"/>
</dbReference>
<reference evidence="8 9" key="2">
    <citation type="journal article" date="2022" name="Mar. Drugs">
        <title>Bioassay-Guided Fractionation Leads to the Detection of Cholic Acid Generated by the Rare Thalassomonas sp.</title>
        <authorList>
            <person name="Pheiffer F."/>
            <person name="Schneider Y.K."/>
            <person name="Hansen E.H."/>
            <person name="Andersen J.H."/>
            <person name="Isaksson J."/>
            <person name="Busche T."/>
            <person name="R C."/>
            <person name="Kalinowski J."/>
            <person name="Zyl L.V."/>
            <person name="Trindade M."/>
        </authorList>
    </citation>
    <scope>NUCLEOTIDE SEQUENCE [LARGE SCALE GENOMIC DNA]</scope>
    <source>
        <strain evidence="8 9">XOM25</strain>
    </source>
</reference>
<dbReference type="SUPFAM" id="SSF56801">
    <property type="entry name" value="Acetyl-CoA synthetase-like"/>
    <property type="match status" value="4"/>
</dbReference>
<name>A0AAF0CEI2_9GAMM</name>
<dbReference type="Pfam" id="PF13193">
    <property type="entry name" value="AMP-binding_C"/>
    <property type="match status" value="3"/>
</dbReference>
<dbReference type="Pfam" id="PF00202">
    <property type="entry name" value="Aminotran_3"/>
    <property type="match status" value="1"/>
</dbReference>
<dbReference type="InterPro" id="IPR023213">
    <property type="entry name" value="CAT-like_dom_sf"/>
</dbReference>
<dbReference type="InterPro" id="IPR042099">
    <property type="entry name" value="ANL_N_sf"/>
</dbReference>
<dbReference type="Gene3D" id="3.30.559.10">
    <property type="entry name" value="Chloramphenicol acetyltransferase-like domain"/>
    <property type="match status" value="3"/>
</dbReference>
<comment type="similarity">
    <text evidence="3">Belongs to the ATP-dependent AMP-binding enzyme family.</text>
</comment>
<dbReference type="GO" id="GO:0008483">
    <property type="term" value="F:transaminase activity"/>
    <property type="evidence" value="ECO:0007669"/>
    <property type="project" value="InterPro"/>
</dbReference>
<evidence type="ECO:0000256" key="5">
    <source>
        <dbReference type="ARBA" id="ARBA00022553"/>
    </source>
</evidence>
<dbReference type="Proteomes" id="UP000032352">
    <property type="component" value="Chromosome pTvir"/>
</dbReference>
<evidence type="ECO:0000259" key="7">
    <source>
        <dbReference type="PROSITE" id="PS50075"/>
    </source>
</evidence>
<dbReference type="FunFam" id="1.10.1200.10:FF:000005">
    <property type="entry name" value="Nonribosomal peptide synthetase 1"/>
    <property type="match status" value="2"/>
</dbReference>
<dbReference type="GO" id="GO:0031177">
    <property type="term" value="F:phosphopantetheine binding"/>
    <property type="evidence" value="ECO:0007669"/>
    <property type="project" value="InterPro"/>
</dbReference>